<dbReference type="Ensembl" id="ENSSSCT00065107526.1">
    <property type="protein sequence ID" value="ENSSSCP00065047950.1"/>
    <property type="gene ID" value="ENSSSCG00065077586.1"/>
</dbReference>
<dbReference type="Ensembl" id="ENSSSCT00035104259.1">
    <property type="protein sequence ID" value="ENSSSCP00035044661.1"/>
    <property type="gene ID" value="ENSSSCG00035076441.1"/>
</dbReference>
<dbReference type="FunFam" id="3.40.50.620:FF:000100">
    <property type="entry name" value="probable leucine--tRNA ligase, mitochondrial"/>
    <property type="match status" value="1"/>
</dbReference>
<keyword evidence="12 15" id="KW-0030">Aminoacyl-tRNA synthetase</keyword>
<name>A0A8D1D5F4_PIG</name>
<evidence type="ECO:0000256" key="12">
    <source>
        <dbReference type="ARBA" id="ARBA00023146"/>
    </source>
</evidence>
<dbReference type="InterPro" id="IPR009008">
    <property type="entry name" value="Val/Leu/Ile-tRNA-synth_edit"/>
</dbReference>
<keyword evidence="7 15" id="KW-0067">ATP-binding</keyword>
<keyword evidence="5 15" id="KW-0436">Ligase</keyword>
<dbReference type="GO" id="GO:0002161">
    <property type="term" value="F:aminoacyl-tRNA deacylase activity"/>
    <property type="evidence" value="ECO:0007669"/>
    <property type="project" value="InterPro"/>
</dbReference>
<dbReference type="GO" id="GO:0004823">
    <property type="term" value="F:leucine-tRNA ligase activity"/>
    <property type="evidence" value="ECO:0007669"/>
    <property type="project" value="UniProtKB-EC"/>
</dbReference>
<dbReference type="InterPro" id="IPR002302">
    <property type="entry name" value="Leu-tRNA-ligase"/>
</dbReference>
<dbReference type="SUPFAM" id="SSF50677">
    <property type="entry name" value="ValRS/IleRS/LeuRS editing domain"/>
    <property type="match status" value="1"/>
</dbReference>
<dbReference type="CDD" id="cd00812">
    <property type="entry name" value="LeuRS_core"/>
    <property type="match status" value="1"/>
</dbReference>
<dbReference type="InterPro" id="IPR025709">
    <property type="entry name" value="Leu_tRNA-synth_edit"/>
</dbReference>
<dbReference type="PROSITE" id="PS00178">
    <property type="entry name" value="AA_TRNA_LIGASE_I"/>
    <property type="match status" value="1"/>
</dbReference>
<evidence type="ECO:0000256" key="3">
    <source>
        <dbReference type="ARBA" id="ARBA00013164"/>
    </source>
</evidence>
<dbReference type="GO" id="GO:0005524">
    <property type="term" value="F:ATP binding"/>
    <property type="evidence" value="ECO:0007669"/>
    <property type="project" value="UniProtKB-KW"/>
</dbReference>
<dbReference type="InterPro" id="IPR013155">
    <property type="entry name" value="M/V/L/I-tRNA-synth_anticd-bd"/>
</dbReference>
<dbReference type="CDD" id="cd07958">
    <property type="entry name" value="Anticodon_Ia_Leu_BEm"/>
    <property type="match status" value="1"/>
</dbReference>
<organism evidence="19 20">
    <name type="scientific">Sus scrofa</name>
    <name type="common">Pig</name>
    <dbReference type="NCBI Taxonomy" id="9823"/>
    <lineage>
        <taxon>Eukaryota</taxon>
        <taxon>Metazoa</taxon>
        <taxon>Chordata</taxon>
        <taxon>Craniata</taxon>
        <taxon>Vertebrata</taxon>
        <taxon>Euteleostomi</taxon>
        <taxon>Mammalia</taxon>
        <taxon>Eutheria</taxon>
        <taxon>Laurasiatheria</taxon>
        <taxon>Artiodactyla</taxon>
        <taxon>Suina</taxon>
        <taxon>Suidae</taxon>
        <taxon>Sus</taxon>
    </lineage>
</organism>
<protein>
    <recommendedName>
        <fullName evidence="3">leucine--tRNA ligase</fullName>
        <ecNumber evidence="3">6.1.1.4</ecNumber>
    </recommendedName>
    <alternativeName>
        <fullName evidence="13">Leucyl-tRNA synthetase</fullName>
    </alternativeName>
</protein>
<accession>A0A8D1D5F4</accession>
<evidence type="ECO:0000256" key="8">
    <source>
        <dbReference type="ARBA" id="ARBA00022917"/>
    </source>
</evidence>
<dbReference type="SUPFAM" id="SSF47323">
    <property type="entry name" value="Anticodon-binding domain of a subclass of class I aminoacyl-tRNA synthetases"/>
    <property type="match status" value="1"/>
</dbReference>
<feature type="domain" description="Aminoacyl-tRNA synthetase class Ia" evidence="16">
    <location>
        <begin position="60"/>
        <end position="201"/>
    </location>
</feature>
<dbReference type="Pfam" id="PF13603">
    <property type="entry name" value="tRNA-synt_1_2"/>
    <property type="match status" value="1"/>
</dbReference>
<dbReference type="PANTHER" id="PTHR43740:SF2">
    <property type="entry name" value="LEUCINE--TRNA LIGASE, MITOCHONDRIAL"/>
    <property type="match status" value="1"/>
</dbReference>
<dbReference type="InterPro" id="IPR002300">
    <property type="entry name" value="aa-tRNA-synth_Ia"/>
</dbReference>
<comment type="catalytic activity">
    <reaction evidence="14">
        <text>tRNA(Leu) + L-leucine + ATP = L-leucyl-tRNA(Leu) + AMP + diphosphate</text>
        <dbReference type="Rhea" id="RHEA:11688"/>
        <dbReference type="Rhea" id="RHEA-COMP:9613"/>
        <dbReference type="Rhea" id="RHEA-COMP:9622"/>
        <dbReference type="ChEBI" id="CHEBI:30616"/>
        <dbReference type="ChEBI" id="CHEBI:33019"/>
        <dbReference type="ChEBI" id="CHEBI:57427"/>
        <dbReference type="ChEBI" id="CHEBI:78442"/>
        <dbReference type="ChEBI" id="CHEBI:78494"/>
        <dbReference type="ChEBI" id="CHEBI:456215"/>
        <dbReference type="EC" id="6.1.1.4"/>
    </reaction>
</comment>
<evidence type="ECO:0000256" key="2">
    <source>
        <dbReference type="ARBA" id="ARBA00005594"/>
    </source>
</evidence>
<feature type="domain" description="Leucyl-tRNA synthetase editing" evidence="18">
    <location>
        <begin position="222"/>
        <end position="374"/>
    </location>
</feature>
<keyword evidence="4" id="KW-0963">Cytoplasm</keyword>
<dbReference type="Pfam" id="PF00133">
    <property type="entry name" value="tRNA-synt_1"/>
    <property type="match status" value="3"/>
</dbReference>
<proteinExistence type="inferred from homology"/>
<dbReference type="InterPro" id="IPR014729">
    <property type="entry name" value="Rossmann-like_a/b/a_fold"/>
</dbReference>
<dbReference type="PRINTS" id="PR00985">
    <property type="entry name" value="TRNASYNTHLEU"/>
</dbReference>
<dbReference type="InterPro" id="IPR001412">
    <property type="entry name" value="aa-tRNA-synth_I_CS"/>
</dbReference>
<evidence type="ECO:0000256" key="9">
    <source>
        <dbReference type="ARBA" id="ARBA00022946"/>
    </source>
</evidence>
<keyword evidence="9" id="KW-0809">Transit peptide</keyword>
<evidence type="ECO:0000256" key="15">
    <source>
        <dbReference type="RuleBase" id="RU363035"/>
    </source>
</evidence>
<dbReference type="GO" id="GO:0005759">
    <property type="term" value="C:mitochondrial matrix"/>
    <property type="evidence" value="ECO:0007669"/>
    <property type="project" value="UniProtKB-SubCell"/>
</dbReference>
<dbReference type="SUPFAM" id="SSF52374">
    <property type="entry name" value="Nucleotidylyl transferase"/>
    <property type="match status" value="1"/>
</dbReference>
<evidence type="ECO:0000256" key="10">
    <source>
        <dbReference type="ARBA" id="ARBA00022990"/>
    </source>
</evidence>
<dbReference type="EC" id="6.1.1.4" evidence="3"/>
<evidence type="ECO:0000259" key="18">
    <source>
        <dbReference type="Pfam" id="PF13603"/>
    </source>
</evidence>
<feature type="domain" description="Methionyl/Valyl/Leucyl/Isoleucyl-tRNA synthetase anticodon-binding" evidence="17">
    <location>
        <begin position="678"/>
        <end position="803"/>
    </location>
</feature>
<evidence type="ECO:0000259" key="16">
    <source>
        <dbReference type="Pfam" id="PF00133"/>
    </source>
</evidence>
<dbReference type="Proteomes" id="UP000694725">
    <property type="component" value="Unplaced"/>
</dbReference>
<dbReference type="FunFam" id="3.40.50.620:FF:000060">
    <property type="entry name" value="Leucine--tRNA ligase"/>
    <property type="match status" value="1"/>
</dbReference>
<reference evidence="19" key="1">
    <citation type="submission" date="2025-05" db="UniProtKB">
        <authorList>
            <consortium name="Ensembl"/>
        </authorList>
    </citation>
    <scope>IDENTIFICATION</scope>
</reference>
<evidence type="ECO:0000256" key="5">
    <source>
        <dbReference type="ARBA" id="ARBA00022598"/>
    </source>
</evidence>
<feature type="domain" description="Aminoacyl-tRNA synthetase class Ia" evidence="16">
    <location>
        <begin position="589"/>
        <end position="629"/>
    </location>
</feature>
<evidence type="ECO:0000313" key="19">
    <source>
        <dbReference type="Ensembl" id="ENSSSCP00035044661.1"/>
    </source>
</evidence>
<feature type="domain" description="Aminoacyl-tRNA synthetase class Ia" evidence="16">
    <location>
        <begin position="395"/>
        <end position="551"/>
    </location>
</feature>
<keyword evidence="6 15" id="KW-0547">Nucleotide-binding</keyword>
<evidence type="ECO:0000256" key="1">
    <source>
        <dbReference type="ARBA" id="ARBA00004305"/>
    </source>
</evidence>
<evidence type="ECO:0000256" key="7">
    <source>
        <dbReference type="ARBA" id="ARBA00022840"/>
    </source>
</evidence>
<dbReference type="Proteomes" id="UP000694720">
    <property type="component" value="Unplaced"/>
</dbReference>
<dbReference type="AlphaFoldDB" id="A0A8D1D5F4"/>
<dbReference type="Gene3D" id="3.40.50.620">
    <property type="entry name" value="HUPs"/>
    <property type="match status" value="2"/>
</dbReference>
<comment type="similarity">
    <text evidence="2 15">Belongs to the class-I aminoacyl-tRNA synthetase family.</text>
</comment>
<dbReference type="Pfam" id="PF08264">
    <property type="entry name" value="Anticodon_1"/>
    <property type="match status" value="1"/>
</dbReference>
<dbReference type="InterPro" id="IPR009080">
    <property type="entry name" value="tRNAsynth_Ia_anticodon-bd"/>
</dbReference>
<sequence length="854" mass="96427">MAPWQRLRFYAFLLQRQLNGGPDVINWGRGVIPGCSRGIYSATGKWTKEYTLQTRKDVEKWWHQRIKEQASKISEADKSKPKFYVLSMFPYPSGKLHMGHVRVYTISDTIARFQKMRGMQVINPMGWDAFGLPAENAAIERNLHPESWTQSNIRHMRKQLDRLGLCFSWDREITTCLPDYYRWTQYLFIKLYEAGLAYQKEAMQDTLADLPEWYGIKGMQAHWIGDCVGCHLDFALKVDGQVTGEELSAYTATPEAIYGTSHVAISPSHRLLHGCSSLKKVFQKALVPGRDCLTPVMAVNMLTQQEVPVIILAKADFEGSLDAKIGIPSTSSEDTVLAQSLGLSYSEVIETSPDGTERLSNSAEFTGMNRLDAFLALTQKARRKRVGGDVTSDKLKDWLISRQRYWGTPIPMVHCPACGPVPVPLDDLPVTLPSITSFTGKGGSPLASASEWVNCSCPRCKGAATRETDTMDTFVDSAWYYFRYTDPQNTQSPFSTALADYWMPVDLYIGGKEHAVMHLFYARFFSHFCHDQKMVKHREPFHKLLAQGLIKGQTFRLPSGQYLQREEVDLTGSVPVHVKTREKLEVTWEKMSKSKHNGVDPEDVVEQYGIDTIRLYLLFAAPPEKDILWDVKTDALPGVLRWQQRLWALATRFIEARISEKVPRPQLLSNKEKAEAKKLWEYKNSVISQVTAHFTEDLSLNSVISHLMGLSSALSQASQRVVLHSPEFEDALCALMVMAAPMAPHITSELWAGLALVPRKLCPHYAWDADVLLQAWPAVDPQFLQQPDVVQMAVLINNKACGKIPVPQQVAQDQDKVYELVLQSELGIKLLQGRSIKKAFLSPRTALINFLVQE</sequence>
<dbReference type="FunFam" id="1.10.730.10:FF:000023">
    <property type="entry name" value="probable leucine--tRNA ligase, mitochondrial"/>
    <property type="match status" value="1"/>
</dbReference>
<evidence type="ECO:0000313" key="20">
    <source>
        <dbReference type="Proteomes" id="UP000694720"/>
    </source>
</evidence>
<evidence type="ECO:0000256" key="11">
    <source>
        <dbReference type="ARBA" id="ARBA00023128"/>
    </source>
</evidence>
<evidence type="ECO:0000256" key="14">
    <source>
        <dbReference type="ARBA" id="ARBA00047469"/>
    </source>
</evidence>
<evidence type="ECO:0000256" key="13">
    <source>
        <dbReference type="ARBA" id="ARBA00030520"/>
    </source>
</evidence>
<keyword evidence="11" id="KW-0496">Mitochondrion</keyword>
<dbReference type="FunFam" id="1.10.730.10:FF:000011">
    <property type="entry name" value="Leucine--tRNA ligase chloroplastic/mitochondrial"/>
    <property type="match status" value="1"/>
</dbReference>
<dbReference type="Gene3D" id="1.10.730.10">
    <property type="entry name" value="Isoleucyl-tRNA Synthetase, Domain 1"/>
    <property type="match status" value="2"/>
</dbReference>
<keyword evidence="10" id="KW-0007">Acetylation</keyword>
<comment type="subcellular location">
    <subcellularLocation>
        <location evidence="1">Mitochondrion matrix</location>
    </subcellularLocation>
</comment>
<dbReference type="PANTHER" id="PTHR43740">
    <property type="entry name" value="LEUCYL-TRNA SYNTHETASE"/>
    <property type="match status" value="1"/>
</dbReference>
<dbReference type="GO" id="GO:0006429">
    <property type="term" value="P:leucyl-tRNA aminoacylation"/>
    <property type="evidence" value="ECO:0007669"/>
    <property type="project" value="InterPro"/>
</dbReference>
<evidence type="ECO:0000256" key="4">
    <source>
        <dbReference type="ARBA" id="ARBA00022490"/>
    </source>
</evidence>
<evidence type="ECO:0000259" key="17">
    <source>
        <dbReference type="Pfam" id="PF08264"/>
    </source>
</evidence>
<evidence type="ECO:0000256" key="6">
    <source>
        <dbReference type="ARBA" id="ARBA00022741"/>
    </source>
</evidence>
<keyword evidence="8 15" id="KW-0648">Protein biosynthesis</keyword>